<reference evidence="1" key="2">
    <citation type="journal article" date="2021" name="PeerJ">
        <title>Extensive microbial diversity within the chicken gut microbiome revealed by metagenomics and culture.</title>
        <authorList>
            <person name="Gilroy R."/>
            <person name="Ravi A."/>
            <person name="Getino M."/>
            <person name="Pursley I."/>
            <person name="Horton D.L."/>
            <person name="Alikhan N.F."/>
            <person name="Baker D."/>
            <person name="Gharbi K."/>
            <person name="Hall N."/>
            <person name="Watson M."/>
            <person name="Adriaenssens E.M."/>
            <person name="Foster-Nyarko E."/>
            <person name="Jarju S."/>
            <person name="Secka A."/>
            <person name="Antonio M."/>
            <person name="Oren A."/>
            <person name="Chaudhuri R.R."/>
            <person name="La Ragione R."/>
            <person name="Hildebrand F."/>
            <person name="Pallen M.J."/>
        </authorList>
    </citation>
    <scope>NUCLEOTIDE SEQUENCE</scope>
    <source>
        <strain evidence="1">14700</strain>
    </source>
</reference>
<reference evidence="1" key="1">
    <citation type="submission" date="2020-10" db="EMBL/GenBank/DDBJ databases">
        <authorList>
            <person name="Gilroy R."/>
        </authorList>
    </citation>
    <scope>NUCLEOTIDE SEQUENCE</scope>
    <source>
        <strain evidence="1">14700</strain>
    </source>
</reference>
<gene>
    <name evidence="1" type="ORF">IAA72_09875</name>
</gene>
<dbReference type="Proteomes" id="UP000810292">
    <property type="component" value="Unassembled WGS sequence"/>
</dbReference>
<comment type="caution">
    <text evidence="1">The sequence shown here is derived from an EMBL/GenBank/DDBJ whole genome shotgun (WGS) entry which is preliminary data.</text>
</comment>
<evidence type="ECO:0000313" key="2">
    <source>
        <dbReference type="Proteomes" id="UP000810292"/>
    </source>
</evidence>
<evidence type="ECO:0000313" key="1">
    <source>
        <dbReference type="EMBL" id="MBO8470071.1"/>
    </source>
</evidence>
<dbReference type="Gene3D" id="1.25.40.20">
    <property type="entry name" value="Ankyrin repeat-containing domain"/>
    <property type="match status" value="1"/>
</dbReference>
<name>A0A9D9NDY2_9SPIO</name>
<evidence type="ECO:0008006" key="3">
    <source>
        <dbReference type="Google" id="ProtNLM"/>
    </source>
</evidence>
<dbReference type="InterPro" id="IPR036770">
    <property type="entry name" value="Ankyrin_rpt-contain_sf"/>
</dbReference>
<accession>A0A9D9NDY2</accession>
<sequence>MNSGITEYYHQKIKESKLSTSELKEAIYTAIRTEDVPLLELALSKLPPDEDKWDEDSSPIVFAFMEMASCKVIELLVNHGYTLPSSPDLLPWNGDPEDIIRLICRRNGVDEGKAITDFLCTLCYYLEVMKTGYSCYRVPFHLDPEDSYKPCFLSYIDGWLARFAIYLEGKNESFEVDKVDSLIARIVQYPELIGALKSFIGSSMFKRENIGWYLRKAVCSDNESGFDILAEIAEADDFKEVWEYPKRSLRLLHKLFERNILIPGTDEGYEAFDSFISFMEKVDEEEEAVLKAIMHPSYGDRRNELGQTILMRAVLNRHFEPYLYPVLVTSPEELNTRDNEGRTALYYLAKSDYPECIEVLTRMGAIPFCVDEKGNNILHVLLSGNKMNTLYDIEDCMGYLPKCLITMENAEGKTPLDVFRDKLYESKAE</sequence>
<proteinExistence type="predicted"/>
<dbReference type="SUPFAM" id="SSF48403">
    <property type="entry name" value="Ankyrin repeat"/>
    <property type="match status" value="1"/>
</dbReference>
<protein>
    <recommendedName>
        <fullName evidence="3">Ankyrin repeat domain-containing protein</fullName>
    </recommendedName>
</protein>
<dbReference type="EMBL" id="JADIMF010000158">
    <property type="protein sequence ID" value="MBO8470071.1"/>
    <property type="molecule type" value="Genomic_DNA"/>
</dbReference>
<organism evidence="1 2">
    <name type="scientific">Candidatus Ornithospirochaeta stercoravium</name>
    <dbReference type="NCBI Taxonomy" id="2840897"/>
    <lineage>
        <taxon>Bacteria</taxon>
        <taxon>Pseudomonadati</taxon>
        <taxon>Spirochaetota</taxon>
        <taxon>Spirochaetia</taxon>
        <taxon>Spirochaetales</taxon>
        <taxon>Spirochaetaceae</taxon>
        <taxon>Spirochaetaceae incertae sedis</taxon>
        <taxon>Candidatus Ornithospirochaeta</taxon>
    </lineage>
</organism>
<dbReference type="AlphaFoldDB" id="A0A9D9NDY2"/>